<dbReference type="PANTHER" id="PTHR33215:SF13">
    <property type="entry name" value="PROTEIN DISTAL ANTENNA"/>
    <property type="match status" value="1"/>
</dbReference>
<dbReference type="GO" id="GO:0006313">
    <property type="term" value="P:DNA transposition"/>
    <property type="evidence" value="ECO:0007669"/>
    <property type="project" value="InterPro"/>
</dbReference>
<dbReference type="Pfam" id="PF01527">
    <property type="entry name" value="HTH_Tnp_1"/>
    <property type="match status" value="1"/>
</dbReference>
<dbReference type="InterPro" id="IPR002514">
    <property type="entry name" value="Transposase_8"/>
</dbReference>
<dbReference type="InterPro" id="IPR009057">
    <property type="entry name" value="Homeodomain-like_sf"/>
</dbReference>
<protein>
    <submittedName>
        <fullName evidence="1">Transposase</fullName>
    </submittedName>
</protein>
<dbReference type="Proteomes" id="UP000322530">
    <property type="component" value="Unassembled WGS sequence"/>
</dbReference>
<keyword evidence="2" id="KW-1185">Reference proteome</keyword>
<organism evidence="1 2">
    <name type="scientific">Dictyobacter arantiisoli</name>
    <dbReference type="NCBI Taxonomy" id="2014874"/>
    <lineage>
        <taxon>Bacteria</taxon>
        <taxon>Bacillati</taxon>
        <taxon>Chloroflexota</taxon>
        <taxon>Ktedonobacteria</taxon>
        <taxon>Ktedonobacterales</taxon>
        <taxon>Dictyobacteraceae</taxon>
        <taxon>Dictyobacter</taxon>
    </lineage>
</organism>
<dbReference type="GO" id="GO:0003677">
    <property type="term" value="F:DNA binding"/>
    <property type="evidence" value="ECO:0007669"/>
    <property type="project" value="InterPro"/>
</dbReference>
<dbReference type="InterPro" id="IPR051839">
    <property type="entry name" value="RD_transcriptional_regulator"/>
</dbReference>
<comment type="caution">
    <text evidence="1">The sequence shown here is derived from an EMBL/GenBank/DDBJ whole genome shotgun (WGS) entry which is preliminary data.</text>
</comment>
<evidence type="ECO:0000313" key="1">
    <source>
        <dbReference type="EMBL" id="GCF11693.1"/>
    </source>
</evidence>
<proteinExistence type="predicted"/>
<gene>
    <name evidence="1" type="ORF">KDI_52570</name>
</gene>
<dbReference type="Gene3D" id="1.10.10.60">
    <property type="entry name" value="Homeodomain-like"/>
    <property type="match status" value="1"/>
</dbReference>
<reference evidence="1 2" key="1">
    <citation type="submission" date="2019-01" db="EMBL/GenBank/DDBJ databases">
        <title>Draft genome sequence of Dictyobacter sp. Uno17.</title>
        <authorList>
            <person name="Wang C.M."/>
            <person name="Zheng Y."/>
            <person name="Sakai Y."/>
            <person name="Abe K."/>
            <person name="Yokota A."/>
            <person name="Yabe S."/>
        </authorList>
    </citation>
    <scope>NUCLEOTIDE SEQUENCE [LARGE SCALE GENOMIC DNA]</scope>
    <source>
        <strain evidence="1 2">Uno17</strain>
    </source>
</reference>
<dbReference type="PANTHER" id="PTHR33215">
    <property type="entry name" value="PROTEIN DISTAL ANTENNA"/>
    <property type="match status" value="1"/>
</dbReference>
<name>A0A5A5TKW8_9CHLR</name>
<dbReference type="EMBL" id="BIXY01000134">
    <property type="protein sequence ID" value="GCF11693.1"/>
    <property type="molecule type" value="Genomic_DNA"/>
</dbReference>
<dbReference type="AlphaFoldDB" id="A0A5A5TKW8"/>
<dbReference type="OrthoDB" id="164199at2"/>
<accession>A0A5A5TKW8</accession>
<dbReference type="SUPFAM" id="SSF46689">
    <property type="entry name" value="Homeodomain-like"/>
    <property type="match status" value="1"/>
</dbReference>
<sequence length="85" mass="9900">MSKVQKVYTREFKEEAVRLVQTSGKSIAQIARELGISDSAIHNWRKELAKHGEEAFPGKGHQTAIEEENRRLKRELERVQQERDI</sequence>
<evidence type="ECO:0000313" key="2">
    <source>
        <dbReference type="Proteomes" id="UP000322530"/>
    </source>
</evidence>
<dbReference type="GO" id="GO:0004803">
    <property type="term" value="F:transposase activity"/>
    <property type="evidence" value="ECO:0007669"/>
    <property type="project" value="InterPro"/>
</dbReference>